<dbReference type="Proteomes" id="UP000580043">
    <property type="component" value="Unassembled WGS sequence"/>
</dbReference>
<protein>
    <submittedName>
        <fullName evidence="1">Uncharacterized protein</fullName>
    </submittedName>
</protein>
<evidence type="ECO:0000313" key="1">
    <source>
        <dbReference type="EMBL" id="NML27185.1"/>
    </source>
</evidence>
<name>A0A848G8G0_9RHOO</name>
<keyword evidence="2" id="KW-1185">Reference proteome</keyword>
<dbReference type="RefSeq" id="WP_169146724.1">
    <property type="nucleotide sequence ID" value="NZ_JABBGA010000013.1"/>
</dbReference>
<dbReference type="EMBL" id="JABBGA010000013">
    <property type="protein sequence ID" value="NML27185.1"/>
    <property type="molecule type" value="Genomic_DNA"/>
</dbReference>
<accession>A0A848G8G0</accession>
<sequence>MKKRRSKSFLLRREEGRSGWRARLPLVVASLLCSLAWAGDLPHPPKKSNARKLGLVIQVQGGGWGGAAREDIQAVLDAAANELMARLPAPLQAPIVVTHTDGPPVALYGRGPQGEYRIHLHARGENWHLYAYEFAHELCHLLSNHDGHPQAGEAAHPNQWFEEAVCETASLYVLKNLAASWSRSPPEPRWVEEAPLFRRFFDTLIAERHRRLPADTPLGEWLRENERFLRSDPYLRQKNEVLANLLLPLFEADPASWQALAYLNQHPEAARASLRTYLGDWYRSAPLAQRALVSGVLSLLRLEDVMPGDRSAATVLASSR</sequence>
<comment type="caution">
    <text evidence="1">The sequence shown here is derived from an EMBL/GenBank/DDBJ whole genome shotgun (WGS) entry which is preliminary data.</text>
</comment>
<proteinExistence type="predicted"/>
<dbReference type="AlphaFoldDB" id="A0A848G8G0"/>
<gene>
    <name evidence="1" type="ORF">HHL15_15640</name>
</gene>
<evidence type="ECO:0000313" key="2">
    <source>
        <dbReference type="Proteomes" id="UP000580043"/>
    </source>
</evidence>
<reference evidence="1 2" key="1">
    <citation type="submission" date="2020-04" db="EMBL/GenBank/DDBJ databases">
        <title>Zoogloea sp. G-4-1-14 isolated from soil.</title>
        <authorList>
            <person name="Dahal R.H."/>
        </authorList>
    </citation>
    <scope>NUCLEOTIDE SEQUENCE [LARGE SCALE GENOMIC DNA]</scope>
    <source>
        <strain evidence="1 2">G-4-1-14</strain>
    </source>
</reference>
<organism evidence="1 2">
    <name type="scientific">Zoogloea dura</name>
    <dbReference type="NCBI Taxonomy" id="2728840"/>
    <lineage>
        <taxon>Bacteria</taxon>
        <taxon>Pseudomonadati</taxon>
        <taxon>Pseudomonadota</taxon>
        <taxon>Betaproteobacteria</taxon>
        <taxon>Rhodocyclales</taxon>
        <taxon>Zoogloeaceae</taxon>
        <taxon>Zoogloea</taxon>
    </lineage>
</organism>